<evidence type="ECO:0000256" key="1">
    <source>
        <dbReference type="ARBA" id="ARBA00012475"/>
    </source>
</evidence>
<evidence type="ECO:0000256" key="7">
    <source>
        <dbReference type="ARBA" id="ARBA00022912"/>
    </source>
</evidence>
<dbReference type="GO" id="GO:0005524">
    <property type="term" value="F:ATP binding"/>
    <property type="evidence" value="ECO:0007669"/>
    <property type="project" value="InterPro"/>
</dbReference>
<dbReference type="SUPFAM" id="SSF52799">
    <property type="entry name" value="(Phosphotyrosine protein) phosphatases II"/>
    <property type="match status" value="1"/>
</dbReference>
<dbReference type="SUPFAM" id="SSF50249">
    <property type="entry name" value="Nucleic acid-binding proteins"/>
    <property type="match status" value="1"/>
</dbReference>
<dbReference type="GO" id="GO:0005525">
    <property type="term" value="F:GTP binding"/>
    <property type="evidence" value="ECO:0007669"/>
    <property type="project" value="UniProtKB-KW"/>
</dbReference>
<dbReference type="PANTHER" id="PTHR10367:SF17">
    <property type="entry name" value="MRNA-CAPPING ENZYME"/>
    <property type="match status" value="1"/>
</dbReference>
<dbReference type="InterPro" id="IPR016130">
    <property type="entry name" value="Tyr_Pase_AS"/>
</dbReference>
<evidence type="ECO:0000313" key="13">
    <source>
        <dbReference type="EMBL" id="QLI60762.1"/>
    </source>
</evidence>
<dbReference type="Gene3D" id="2.40.50.140">
    <property type="entry name" value="Nucleic acid-binding proteins"/>
    <property type="match status" value="1"/>
</dbReference>
<proteinExistence type="predicted"/>
<keyword evidence="4" id="KW-0548">Nucleotidyltransferase</keyword>
<dbReference type="Proteomes" id="UP000510602">
    <property type="component" value="Segment"/>
</dbReference>
<dbReference type="GO" id="GO:0006370">
    <property type="term" value="P:7-methylguanosine mRNA capping"/>
    <property type="evidence" value="ECO:0007669"/>
    <property type="project" value="UniProtKB-KW"/>
</dbReference>
<feature type="domain" description="Tyrosine specific protein phosphatases" evidence="12">
    <location>
        <begin position="91"/>
        <end position="155"/>
    </location>
</feature>
<evidence type="ECO:0000256" key="8">
    <source>
        <dbReference type="ARBA" id="ARBA00023042"/>
    </source>
</evidence>
<keyword evidence="5" id="KW-0547">Nucleotide-binding</keyword>
<evidence type="ECO:0000259" key="11">
    <source>
        <dbReference type="PROSITE" id="PS50054"/>
    </source>
</evidence>
<evidence type="ECO:0000256" key="4">
    <source>
        <dbReference type="ARBA" id="ARBA00022695"/>
    </source>
</evidence>
<dbReference type="PROSITE" id="PS00383">
    <property type="entry name" value="TYR_PHOSPHATASE_1"/>
    <property type="match status" value="1"/>
</dbReference>
<dbReference type="PROSITE" id="PS50056">
    <property type="entry name" value="TYR_PHOSPHATASE_2"/>
    <property type="match status" value="1"/>
</dbReference>
<dbReference type="InterPro" id="IPR012340">
    <property type="entry name" value="NA-bd_OB-fold"/>
</dbReference>
<name>A0A7D5UL78_9VIRU</name>
<dbReference type="SMART" id="SM00195">
    <property type="entry name" value="DSPc"/>
    <property type="match status" value="1"/>
</dbReference>
<accession>A0A7D5UL78</accession>
<protein>
    <recommendedName>
        <fullName evidence="1">mRNA guanylyltransferase</fullName>
        <ecNumber evidence="1">2.7.7.50</ecNumber>
    </recommendedName>
</protein>
<dbReference type="Gene3D" id="3.30.470.30">
    <property type="entry name" value="DNA ligase/mRNA capping enzyme"/>
    <property type="match status" value="1"/>
</dbReference>
<dbReference type="InterPro" id="IPR017074">
    <property type="entry name" value="mRNA_cap_enz_bifunc"/>
</dbReference>
<dbReference type="CDD" id="cd07895">
    <property type="entry name" value="Adenylation_mRNA_capping"/>
    <property type="match status" value="1"/>
</dbReference>
<dbReference type="Pfam" id="PF01331">
    <property type="entry name" value="mRNA_cap_enzyme"/>
    <property type="match status" value="1"/>
</dbReference>
<dbReference type="GO" id="GO:0004721">
    <property type="term" value="F:phosphoprotein phosphatase activity"/>
    <property type="evidence" value="ECO:0007669"/>
    <property type="project" value="UniProtKB-KW"/>
</dbReference>
<dbReference type="GO" id="GO:0004484">
    <property type="term" value="F:mRNA guanylyltransferase activity"/>
    <property type="evidence" value="ECO:0007669"/>
    <property type="project" value="UniProtKB-EC"/>
</dbReference>
<evidence type="ECO:0000256" key="2">
    <source>
        <dbReference type="ARBA" id="ARBA00022664"/>
    </source>
</evidence>
<dbReference type="PIRSF" id="PIRSF036958">
    <property type="entry name" value="mRNA_capping_HCE"/>
    <property type="match status" value="1"/>
</dbReference>
<keyword evidence="9" id="KW-0342">GTP-binding</keyword>
<keyword evidence="3" id="KW-0808">Transferase</keyword>
<keyword evidence="2" id="KW-0507">mRNA processing</keyword>
<dbReference type="Pfam" id="PF00782">
    <property type="entry name" value="DSPc"/>
    <property type="match status" value="1"/>
</dbReference>
<evidence type="ECO:0000256" key="9">
    <source>
        <dbReference type="ARBA" id="ARBA00023134"/>
    </source>
</evidence>
<dbReference type="InterPro" id="IPR001339">
    <property type="entry name" value="mRNA_cap_enzyme_adenylation"/>
</dbReference>
<feature type="domain" description="Tyrosine-protein phosphatase" evidence="11">
    <location>
        <begin position="22"/>
        <end position="167"/>
    </location>
</feature>
<dbReference type="EC" id="2.7.7.50" evidence="1"/>
<dbReference type="InterPro" id="IPR051029">
    <property type="entry name" value="mRNA_Capping_Enz/RNA_Phosphat"/>
</dbReference>
<evidence type="ECO:0000256" key="3">
    <source>
        <dbReference type="ARBA" id="ARBA00022679"/>
    </source>
</evidence>
<keyword evidence="8" id="KW-0506">mRNA capping</keyword>
<comment type="catalytic activity">
    <reaction evidence="10">
        <text>a 5'-end diphospho-ribonucleoside in mRNA + GTP + H(+) = a 5'-end (5'-triphosphoguanosine)-ribonucleoside in mRNA + diphosphate</text>
        <dbReference type="Rhea" id="RHEA:67012"/>
        <dbReference type="Rhea" id="RHEA-COMP:17165"/>
        <dbReference type="Rhea" id="RHEA-COMP:17166"/>
        <dbReference type="ChEBI" id="CHEBI:15378"/>
        <dbReference type="ChEBI" id="CHEBI:33019"/>
        <dbReference type="ChEBI" id="CHEBI:37565"/>
        <dbReference type="ChEBI" id="CHEBI:167616"/>
        <dbReference type="ChEBI" id="CHEBI:167617"/>
        <dbReference type="EC" id="2.7.7.50"/>
    </reaction>
    <physiologicalReaction direction="left-to-right" evidence="10">
        <dbReference type="Rhea" id="RHEA:67013"/>
    </physiologicalReaction>
</comment>
<organism evidence="13 14">
    <name type="scientific">Scale drop disease virus</name>
    <dbReference type="NCBI Taxonomy" id="1697349"/>
    <lineage>
        <taxon>Viruses</taxon>
        <taxon>Varidnaviria</taxon>
        <taxon>Bamfordvirae</taxon>
        <taxon>Nucleocytoviricota</taxon>
        <taxon>Megaviricetes</taxon>
        <taxon>Pimascovirales</taxon>
        <taxon>Pimascovirales incertae sedis</taxon>
        <taxon>Iridoviridae</taxon>
        <taxon>Alphairidovirinae</taxon>
        <taxon>Megalocytivirus</taxon>
        <taxon>Megalocytivirus lates1</taxon>
    </lineage>
</organism>
<dbReference type="InterPro" id="IPR020422">
    <property type="entry name" value="TYR_PHOSPHATASE_DUAL_dom"/>
</dbReference>
<dbReference type="Gene3D" id="3.90.190.10">
    <property type="entry name" value="Protein tyrosine phosphatase superfamily"/>
    <property type="match status" value="1"/>
</dbReference>
<dbReference type="GO" id="GO:0140818">
    <property type="term" value="F:mRNA 5'-triphosphate monophosphatase activity"/>
    <property type="evidence" value="ECO:0007669"/>
    <property type="project" value="InterPro"/>
</dbReference>
<dbReference type="Pfam" id="PF03919">
    <property type="entry name" value="mRNA_cap_C"/>
    <property type="match status" value="1"/>
</dbReference>
<evidence type="ECO:0000259" key="12">
    <source>
        <dbReference type="PROSITE" id="PS50056"/>
    </source>
</evidence>
<dbReference type="PROSITE" id="PS50054">
    <property type="entry name" value="TYR_PHOSPHATASE_DUAL"/>
    <property type="match status" value="1"/>
</dbReference>
<reference evidence="13 14" key="1">
    <citation type="submission" date="2019-10" db="EMBL/GenBank/DDBJ databases">
        <authorList>
            <person name="Kayansamruaj P."/>
        </authorList>
    </citation>
    <scope>NUCLEOTIDE SEQUENCE [LARGE SCALE GENOMIC DNA]</scope>
    <source>
        <strain evidence="13">SDDV_Thai_2019</strain>
    </source>
</reference>
<evidence type="ECO:0000256" key="10">
    <source>
        <dbReference type="ARBA" id="ARBA00044624"/>
    </source>
</evidence>
<evidence type="ECO:0000256" key="6">
    <source>
        <dbReference type="ARBA" id="ARBA00022801"/>
    </source>
</evidence>
<dbReference type="EMBL" id="MN562489">
    <property type="protein sequence ID" value="QLI60762.1"/>
    <property type="molecule type" value="Genomic_DNA"/>
</dbReference>
<keyword evidence="7" id="KW-0904">Protein phosphatase</keyword>
<dbReference type="SUPFAM" id="SSF56091">
    <property type="entry name" value="DNA ligase/mRNA capping enzyme, catalytic domain"/>
    <property type="match status" value="1"/>
</dbReference>
<dbReference type="InterPro" id="IPR029021">
    <property type="entry name" value="Prot-tyrosine_phosphatase-like"/>
</dbReference>
<dbReference type="InterPro" id="IPR013846">
    <property type="entry name" value="mRNA_cap_enzyme_C"/>
</dbReference>
<dbReference type="PANTHER" id="PTHR10367">
    <property type="entry name" value="MRNA-CAPPING ENZYME"/>
    <property type="match status" value="1"/>
</dbReference>
<dbReference type="InterPro" id="IPR000340">
    <property type="entry name" value="Dual-sp_phosphatase_cat-dom"/>
</dbReference>
<dbReference type="InterPro" id="IPR000387">
    <property type="entry name" value="Tyr_Pase_dom"/>
</dbReference>
<evidence type="ECO:0000313" key="14">
    <source>
        <dbReference type="Proteomes" id="UP000510602"/>
    </source>
</evidence>
<evidence type="ECO:0000256" key="5">
    <source>
        <dbReference type="ARBA" id="ARBA00022741"/>
    </source>
</evidence>
<sequence length="500" mass="57716">MLPPINWHLCPNRGEKIGGLFVPGKTFLDVRYNKHLEPTTIYHPPKTNEFTAIVDLTNTQRYYNLKSINNCTYQKIKCKGHKECPSSRSVNAFIKFCTSKASGNHIYVHCTFGFNRTGYMICCYLVERCMMNIHEAITEFARLRPPGIYKQDYIHQLCVKYNSQIVLITTVLPDWLPDIDHQQVQETNQQKHVSTCKHTLKTSHCKQYANEIIHHVCDLIGFKYVNSFAGCLPVSIDESNRHLIFSGTYRVTWKANGVRYLLFIDGKDRVYIIDRDNVVLKLECVDFRHSTNGCYLVDTLVDCEYLEGTLYIFDVISIDGHNVSTKTLDERNAYAQYIAKTITPTPHVRVSFKPFKHLHQLRELVNCYKSDSACDGFIFQDNNMAYIGGRQMSVLKWKSVKQNTIDFCLKQTGETTADLIVSNGKVFATMSHSDSLTEYHGKIVECTYCDNKWSIVRVRDDKHYANSMFTCLRIYDSILNPIDFDLLIDTIEYSFADVKI</sequence>
<keyword evidence="6" id="KW-0378">Hydrolase</keyword>